<dbReference type="InterPro" id="IPR023214">
    <property type="entry name" value="HAD_sf"/>
</dbReference>
<comment type="caution">
    <text evidence="2">The sequence shown here is derived from an EMBL/GenBank/DDBJ whole genome shotgun (WGS) entry which is preliminary data.</text>
</comment>
<reference evidence="2" key="1">
    <citation type="submission" date="2019-08" db="EMBL/GenBank/DDBJ databases">
        <authorList>
            <person name="Kucharzyk K."/>
            <person name="Murdoch R.W."/>
            <person name="Higgins S."/>
            <person name="Loffler F."/>
        </authorList>
    </citation>
    <scope>NUCLEOTIDE SEQUENCE</scope>
</reference>
<dbReference type="InterPro" id="IPR051540">
    <property type="entry name" value="S-2-haloacid_dehalogenase"/>
</dbReference>
<evidence type="ECO:0000256" key="1">
    <source>
        <dbReference type="ARBA" id="ARBA00022801"/>
    </source>
</evidence>
<dbReference type="InterPro" id="IPR023198">
    <property type="entry name" value="PGP-like_dom2"/>
</dbReference>
<name>A0A644YXS2_9ZZZZ</name>
<dbReference type="PANTHER" id="PTHR43316:SF8">
    <property type="entry name" value="HAD FAMILY HYDROLASE"/>
    <property type="match status" value="1"/>
</dbReference>
<dbReference type="GO" id="GO:0016787">
    <property type="term" value="F:hydrolase activity"/>
    <property type="evidence" value="ECO:0007669"/>
    <property type="project" value="UniProtKB-KW"/>
</dbReference>
<organism evidence="2">
    <name type="scientific">bioreactor metagenome</name>
    <dbReference type="NCBI Taxonomy" id="1076179"/>
    <lineage>
        <taxon>unclassified sequences</taxon>
        <taxon>metagenomes</taxon>
        <taxon>ecological metagenomes</taxon>
    </lineage>
</organism>
<dbReference type="EMBL" id="VSSQ01005888">
    <property type="protein sequence ID" value="MPM30784.1"/>
    <property type="molecule type" value="Genomic_DNA"/>
</dbReference>
<keyword evidence="1" id="KW-0378">Hydrolase</keyword>
<protein>
    <recommendedName>
        <fullName evidence="3">Phosphoglycolate phosphatase</fullName>
    </recommendedName>
</protein>
<evidence type="ECO:0000313" key="2">
    <source>
        <dbReference type="EMBL" id="MPM30784.1"/>
    </source>
</evidence>
<proteinExistence type="predicted"/>
<dbReference type="Gene3D" id="1.10.150.240">
    <property type="entry name" value="Putative phosphatase, domain 2"/>
    <property type="match status" value="1"/>
</dbReference>
<dbReference type="SFLD" id="SFLDS00003">
    <property type="entry name" value="Haloacid_Dehalogenase"/>
    <property type="match status" value="1"/>
</dbReference>
<dbReference type="SUPFAM" id="SSF56784">
    <property type="entry name" value="HAD-like"/>
    <property type="match status" value="1"/>
</dbReference>
<dbReference type="SFLD" id="SFLDG01129">
    <property type="entry name" value="C1.5:_HAD__Beta-PGM__Phosphata"/>
    <property type="match status" value="1"/>
</dbReference>
<dbReference type="InterPro" id="IPR036412">
    <property type="entry name" value="HAD-like_sf"/>
</dbReference>
<dbReference type="Pfam" id="PF00702">
    <property type="entry name" value="Hydrolase"/>
    <property type="match status" value="1"/>
</dbReference>
<accession>A0A644YXS2</accession>
<dbReference type="Gene3D" id="3.40.50.1000">
    <property type="entry name" value="HAD superfamily/HAD-like"/>
    <property type="match status" value="1"/>
</dbReference>
<gene>
    <name evidence="2" type="ORF">SDC9_77334</name>
</gene>
<dbReference type="AlphaFoldDB" id="A0A644YXS2"/>
<evidence type="ECO:0008006" key="3">
    <source>
        <dbReference type="Google" id="ProtNLM"/>
    </source>
</evidence>
<dbReference type="PANTHER" id="PTHR43316">
    <property type="entry name" value="HYDROLASE, HALOACID DELAHOGENASE-RELATED"/>
    <property type="match status" value="1"/>
</dbReference>
<sequence>MNNIKLIAFDADDTLWVNEYHYRRAEEQFCEMMSRYCSAEEANNALLRVEKDNLPLLGYGSKPFIISLIECGIELSGKTLTNDDILRLIEIGKNTIGQKIELLPSVLSVIETLSKKYPLVLATKGDLKEQESKVKRSGIADFFSAVEIMSEKNRESYLKIVDAHNIQPHEFLMVGNSFKSDILPVLEIGGNAIYIPSDITWAHEIVEEIEHPNLVKADKLSLNLFGIN</sequence>